<proteinExistence type="predicted"/>
<gene>
    <name evidence="1" type="ORF">OCTVUL_1B015863</name>
</gene>
<organism evidence="1 2">
    <name type="scientific">Octopus vulgaris</name>
    <name type="common">Common octopus</name>
    <dbReference type="NCBI Taxonomy" id="6645"/>
    <lineage>
        <taxon>Eukaryota</taxon>
        <taxon>Metazoa</taxon>
        <taxon>Spiralia</taxon>
        <taxon>Lophotrochozoa</taxon>
        <taxon>Mollusca</taxon>
        <taxon>Cephalopoda</taxon>
        <taxon>Coleoidea</taxon>
        <taxon>Octopodiformes</taxon>
        <taxon>Octopoda</taxon>
        <taxon>Incirrata</taxon>
        <taxon>Octopodidae</taxon>
        <taxon>Octopus</taxon>
    </lineage>
</organism>
<name>A0AA36FM07_OCTVU</name>
<reference evidence="1" key="1">
    <citation type="submission" date="2023-08" db="EMBL/GenBank/DDBJ databases">
        <authorList>
            <person name="Alioto T."/>
            <person name="Alioto T."/>
            <person name="Gomez Garrido J."/>
        </authorList>
    </citation>
    <scope>NUCLEOTIDE SEQUENCE</scope>
</reference>
<accession>A0AA36FM07</accession>
<sequence length="68" mass="7836">MLERRCVNMCCIQEVRWRGGSARFLTGKEHSGDFHVCHRCHSNVGKIIIDTVYRVCVSNYFRKGGNGF</sequence>
<dbReference type="EMBL" id="OX597841">
    <property type="protein sequence ID" value="CAI9742732.1"/>
    <property type="molecule type" value="Genomic_DNA"/>
</dbReference>
<dbReference type="Proteomes" id="UP001162480">
    <property type="component" value="Chromosome 28"/>
</dbReference>
<dbReference type="AlphaFoldDB" id="A0AA36FM07"/>
<evidence type="ECO:0000313" key="2">
    <source>
        <dbReference type="Proteomes" id="UP001162480"/>
    </source>
</evidence>
<evidence type="ECO:0000313" key="1">
    <source>
        <dbReference type="EMBL" id="CAI9742732.1"/>
    </source>
</evidence>
<keyword evidence="2" id="KW-1185">Reference proteome</keyword>
<protein>
    <submittedName>
        <fullName evidence="1">Uncharacterized protein</fullName>
    </submittedName>
</protein>